<sequence>MKLGLERRRPHETFLFKRSEKWRKPPAGQKGVVGTPKLWYTQPKIFGASPPPAPQKLAV</sequence>
<dbReference type="Proteomes" id="UP000622533">
    <property type="component" value="Unassembled WGS sequence"/>
</dbReference>
<name>A0A8J6ZQZ4_DESMC</name>
<comment type="caution">
    <text evidence="1">The sequence shown here is derived from an EMBL/GenBank/DDBJ whole genome shotgun (WGS) entry which is preliminary data.</text>
</comment>
<protein>
    <submittedName>
        <fullName evidence="1">Uncharacterized protein</fullName>
    </submittedName>
</protein>
<accession>A0A8J6ZQZ4</accession>
<reference evidence="1" key="1">
    <citation type="submission" date="2020-10" db="EMBL/GenBank/DDBJ databases">
        <authorList>
            <person name="Castelo-Branco R."/>
            <person name="Eusebio N."/>
            <person name="Adriana R."/>
            <person name="Vieira A."/>
            <person name="Brugerolle De Fraissinette N."/>
            <person name="Rezende De Castro R."/>
            <person name="Schneider M.P."/>
            <person name="Vasconcelos V."/>
            <person name="Leao P.N."/>
        </authorList>
    </citation>
    <scope>NUCLEOTIDE SEQUENCE</scope>
    <source>
        <strain evidence="1">LEGE 12446</strain>
    </source>
</reference>
<gene>
    <name evidence="1" type="ORF">IQ276_01555</name>
</gene>
<keyword evidence="2" id="KW-1185">Reference proteome</keyword>
<proteinExistence type="predicted"/>
<organism evidence="1 2">
    <name type="scientific">Desmonostoc muscorum LEGE 12446</name>
    <dbReference type="NCBI Taxonomy" id="1828758"/>
    <lineage>
        <taxon>Bacteria</taxon>
        <taxon>Bacillati</taxon>
        <taxon>Cyanobacteriota</taxon>
        <taxon>Cyanophyceae</taxon>
        <taxon>Nostocales</taxon>
        <taxon>Nostocaceae</taxon>
        <taxon>Desmonostoc</taxon>
    </lineage>
</organism>
<dbReference type="AlphaFoldDB" id="A0A8J6ZQZ4"/>
<evidence type="ECO:0000313" key="2">
    <source>
        <dbReference type="Proteomes" id="UP000622533"/>
    </source>
</evidence>
<evidence type="ECO:0000313" key="1">
    <source>
        <dbReference type="EMBL" id="MBE9021188.1"/>
    </source>
</evidence>
<dbReference type="EMBL" id="JADEXS010000010">
    <property type="protein sequence ID" value="MBE9021188.1"/>
    <property type="molecule type" value="Genomic_DNA"/>
</dbReference>